<dbReference type="SUPFAM" id="SSF56112">
    <property type="entry name" value="Protein kinase-like (PK-like)"/>
    <property type="match status" value="1"/>
</dbReference>
<dbReference type="Gene3D" id="1.10.238.10">
    <property type="entry name" value="EF-hand"/>
    <property type="match status" value="1"/>
</dbReference>
<keyword evidence="5" id="KW-0067">ATP-binding</keyword>
<evidence type="ECO:0000313" key="8">
    <source>
        <dbReference type="Proteomes" id="UP000027581"/>
    </source>
</evidence>
<evidence type="ECO:0000313" key="7">
    <source>
        <dbReference type="EMBL" id="CDO66309.1"/>
    </source>
</evidence>
<dbReference type="InterPro" id="IPR011009">
    <property type="entry name" value="Kinase-like_dom_sf"/>
</dbReference>
<dbReference type="GO" id="GO:0004674">
    <property type="term" value="F:protein serine/threonine kinase activity"/>
    <property type="evidence" value="ECO:0007669"/>
    <property type="project" value="UniProtKB-KW"/>
</dbReference>
<dbReference type="Gene3D" id="3.30.200.20">
    <property type="entry name" value="Phosphorylase Kinase, domain 1"/>
    <property type="match status" value="1"/>
</dbReference>
<dbReference type="GO" id="GO:0005524">
    <property type="term" value="F:ATP binding"/>
    <property type="evidence" value="ECO:0007669"/>
    <property type="project" value="UniProtKB-KW"/>
</dbReference>
<dbReference type="InterPro" id="IPR000719">
    <property type="entry name" value="Prot_kinase_dom"/>
</dbReference>
<evidence type="ECO:0000259" key="6">
    <source>
        <dbReference type="PROSITE" id="PS50011"/>
    </source>
</evidence>
<keyword evidence="3" id="KW-0547">Nucleotide-binding</keyword>
<dbReference type="SMART" id="SM00220">
    <property type="entry name" value="S_TKc"/>
    <property type="match status" value="1"/>
</dbReference>
<evidence type="ECO:0000256" key="3">
    <source>
        <dbReference type="ARBA" id="ARBA00022741"/>
    </source>
</evidence>
<reference evidence="7" key="1">
    <citation type="submission" date="2014-01" db="EMBL/GenBank/DDBJ databases">
        <authorList>
            <person name="Aslett M."/>
        </authorList>
    </citation>
    <scope>NUCLEOTIDE SEQUENCE</scope>
    <source>
        <strain evidence="7">CDC</strain>
    </source>
</reference>
<keyword evidence="2" id="KW-0808">Transferase</keyword>
<keyword evidence="4" id="KW-0418">Kinase</keyword>
<keyword evidence="8" id="KW-1185">Reference proteome</keyword>
<dbReference type="SUPFAM" id="SSF47473">
    <property type="entry name" value="EF-hand"/>
    <property type="match status" value="1"/>
</dbReference>
<dbReference type="InterPro" id="IPR011992">
    <property type="entry name" value="EF-hand-dom_pair"/>
</dbReference>
<organism evidence="7 8">
    <name type="scientific">Plasmodium reichenowi</name>
    <dbReference type="NCBI Taxonomy" id="5854"/>
    <lineage>
        <taxon>Eukaryota</taxon>
        <taxon>Sar</taxon>
        <taxon>Alveolata</taxon>
        <taxon>Apicomplexa</taxon>
        <taxon>Aconoidasida</taxon>
        <taxon>Haemosporida</taxon>
        <taxon>Plasmodiidae</taxon>
        <taxon>Plasmodium</taxon>
        <taxon>Plasmodium (Laverania)</taxon>
    </lineage>
</organism>
<evidence type="ECO:0000256" key="4">
    <source>
        <dbReference type="ARBA" id="ARBA00022777"/>
    </source>
</evidence>
<dbReference type="Proteomes" id="UP000027581">
    <property type="component" value="Unassembled WGS sequence"/>
</dbReference>
<name>A0A060RYF4_PLARE</name>
<evidence type="ECO:0000256" key="1">
    <source>
        <dbReference type="ARBA" id="ARBA00022527"/>
    </source>
</evidence>
<reference evidence="7" key="2">
    <citation type="submission" date="2014-05" db="EMBL/GenBank/DDBJ databases">
        <title>The genome sequences of chimpanzee malaria parasites reveal the path to human adaptation.</title>
        <authorList>
            <person name="Otto T.D."/>
            <person name="Rayner J.C."/>
            <person name="Boehme U."/>
            <person name="Pain A."/>
            <person name="Spottiswoode N."/>
            <person name="Sanders M."/>
            <person name="Quail M."/>
            <person name="Ollomo B."/>
            <person name="Renaud F."/>
            <person name="Thomas A.W."/>
            <person name="Prugnolle F."/>
            <person name="Conway D.J."/>
            <person name="Newbold C."/>
            <person name="Berriman M."/>
        </authorList>
    </citation>
    <scope>NUCLEOTIDE SEQUENCE [LARGE SCALE GENOMIC DNA]</scope>
    <source>
        <strain evidence="7">CDC</strain>
    </source>
</reference>
<sequence length="422" mass="50528">MKIKRIQKSNNNPLNSFYIESEQNILKNLIPINTLKENNNKKIIYSYNILDGFKYKIIIKKKTHNINNIYKIVLSLDHPNIIKLIQYAESDYYFISVSEFFSDISLYDTISYSAIYDEDKIRKIIYQIVLIVNYLHSNNFLHKKLTPHSFLIKKINNDLVIKLDDIHNIVTMPSKLTSKYKSQNIYSIGSIMYFLVCGEFPLYYYKKNEKKICISKKLWKNFSYKGRDFIKKILLGNMSSIISLREALDHEWFKENIRQNTYINFEMLKSIYNFWKKNTFKRYILNNLAKLIINEDIYICQSLFFYLDILQQGSIKYEQYFIIMNKLGLLDGDIKMSFNGLDISRSGKIQFSNIIASLMNTYIKINKTIAFQFFKKVDYNNEGIITKKKLYKFYNLKTKNEINSYAKKKFTFEEFYNYIRKE</sequence>
<keyword evidence="1" id="KW-0723">Serine/threonine-protein kinase</keyword>
<dbReference type="VEuPathDB" id="PlasmoDB:PRCDC_1351600"/>
<evidence type="ECO:0000256" key="5">
    <source>
        <dbReference type="ARBA" id="ARBA00022840"/>
    </source>
</evidence>
<gene>
    <name evidence="7" type="ORF">PRCDC_1351600</name>
</gene>
<evidence type="ECO:0000256" key="2">
    <source>
        <dbReference type="ARBA" id="ARBA00022679"/>
    </source>
</evidence>
<feature type="domain" description="Protein kinase" evidence="6">
    <location>
        <begin position="1"/>
        <end position="253"/>
    </location>
</feature>
<protein>
    <recommendedName>
        <fullName evidence="6">Protein kinase domain-containing protein</fullName>
    </recommendedName>
</protein>
<dbReference type="PhylomeDB" id="A0A060RYF4"/>
<proteinExistence type="predicted"/>
<dbReference type="PANTHER" id="PTHR24349">
    <property type="entry name" value="SERINE/THREONINE-PROTEIN KINASE"/>
    <property type="match status" value="1"/>
</dbReference>
<dbReference type="InterPro" id="IPR050205">
    <property type="entry name" value="CDPK_Ser/Thr_kinases"/>
</dbReference>
<dbReference type="Pfam" id="PF00069">
    <property type="entry name" value="Pkinase"/>
    <property type="match status" value="1"/>
</dbReference>
<dbReference type="Gene3D" id="1.10.510.10">
    <property type="entry name" value="Transferase(Phosphotransferase) domain 1"/>
    <property type="match status" value="1"/>
</dbReference>
<accession>A0A060RYF4</accession>
<dbReference type="EMBL" id="HG810774">
    <property type="protein sequence ID" value="CDO66309.1"/>
    <property type="molecule type" value="Genomic_DNA"/>
</dbReference>
<dbReference type="VEuPathDB" id="PlasmoDB:PRG01_1355100"/>
<dbReference type="PROSITE" id="PS50011">
    <property type="entry name" value="PROTEIN_KINASE_DOM"/>
    <property type="match status" value="1"/>
</dbReference>
<dbReference type="AlphaFoldDB" id="A0A060RYF4"/>